<reference evidence="3 4" key="1">
    <citation type="journal article" date="2018" name="Mol. Biol. Evol.">
        <title>Analysis of the draft genome of the red seaweed Gracilariopsis chorda provides insights into genome size evolution in Rhodophyta.</title>
        <authorList>
            <person name="Lee J."/>
            <person name="Yang E.C."/>
            <person name="Graf L."/>
            <person name="Yang J.H."/>
            <person name="Qiu H."/>
            <person name="Zel Zion U."/>
            <person name="Chan C.X."/>
            <person name="Stephens T.G."/>
            <person name="Weber A.P.M."/>
            <person name="Boo G.H."/>
            <person name="Boo S.M."/>
            <person name="Kim K.M."/>
            <person name="Shin Y."/>
            <person name="Jung M."/>
            <person name="Lee S.J."/>
            <person name="Yim H.S."/>
            <person name="Lee J.H."/>
            <person name="Bhattacharya D."/>
            <person name="Yoon H.S."/>
        </authorList>
    </citation>
    <scope>NUCLEOTIDE SEQUENCE [LARGE SCALE GENOMIC DNA]</scope>
    <source>
        <strain evidence="3 4">SKKU-2015</strain>
        <tissue evidence="3">Whole body</tissue>
    </source>
</reference>
<keyword evidence="2" id="KW-0732">Signal</keyword>
<accession>A0A2V3J6D6</accession>
<keyword evidence="4" id="KW-1185">Reference proteome</keyword>
<dbReference type="Proteomes" id="UP000247409">
    <property type="component" value="Unassembled WGS sequence"/>
</dbReference>
<dbReference type="SUPFAM" id="SSF52540">
    <property type="entry name" value="P-loop containing nucleoside triphosphate hydrolases"/>
    <property type="match status" value="1"/>
</dbReference>
<organism evidence="3 4">
    <name type="scientific">Gracilariopsis chorda</name>
    <dbReference type="NCBI Taxonomy" id="448386"/>
    <lineage>
        <taxon>Eukaryota</taxon>
        <taxon>Rhodophyta</taxon>
        <taxon>Florideophyceae</taxon>
        <taxon>Rhodymeniophycidae</taxon>
        <taxon>Gracilariales</taxon>
        <taxon>Gracilariaceae</taxon>
        <taxon>Gracilariopsis</taxon>
    </lineage>
</organism>
<feature type="signal peptide" evidence="2">
    <location>
        <begin position="1"/>
        <end position="33"/>
    </location>
</feature>
<evidence type="ECO:0000313" key="4">
    <source>
        <dbReference type="Proteomes" id="UP000247409"/>
    </source>
</evidence>
<evidence type="ECO:0000256" key="2">
    <source>
        <dbReference type="SAM" id="SignalP"/>
    </source>
</evidence>
<comment type="caution">
    <text evidence="3">The sequence shown here is derived from an EMBL/GenBank/DDBJ whole genome shotgun (WGS) entry which is preliminary data.</text>
</comment>
<dbReference type="Gene3D" id="3.40.50.300">
    <property type="entry name" value="P-loop containing nucleotide triphosphate hydrolases"/>
    <property type="match status" value="1"/>
</dbReference>
<dbReference type="InterPro" id="IPR027417">
    <property type="entry name" value="P-loop_NTPase"/>
</dbReference>
<proteinExistence type="predicted"/>
<evidence type="ECO:0000313" key="3">
    <source>
        <dbReference type="EMBL" id="PXF49988.1"/>
    </source>
</evidence>
<feature type="region of interest" description="Disordered" evidence="1">
    <location>
        <begin position="60"/>
        <end position="97"/>
    </location>
</feature>
<dbReference type="OrthoDB" id="3936at2759"/>
<gene>
    <name evidence="3" type="ORF">BWQ96_00148</name>
</gene>
<sequence>MNVGNKISSSLSRTNLLLFALFVVLITLRDSRPRPEYSFRDITDRKSTQDLNEYSSIQHVATKQNESHSSHETVSPEPRPSVSPSVTKTKNPEHWKEDTGYQKGEVHFDPPPCTYSSPGQQNFLMVFMGHSASSAILSELSQHSRFFVTVPEPVDHPPYEFNTELGLKYAHEFFQNSSSTGKIGGFKMRPWHILHAPQEWSALVKKYNIRLIWQYRTNVFKQAVGEYTARYLNDSSAIEGIDHTMSIDDRCKIGVGCQFRINNVSLLHNLMENFIENNRQIRDAVHLLSNTEIETPCVLPVTYEDYLYNREQTMRNLLKFLDAQFEDHSPFRKKATSDNMCYAVLNFHDEICSTFFGCSKWRSMLHDPRNSCTCTLLKSGYQNSSLLCPTDS</sequence>
<dbReference type="EMBL" id="NBIV01000001">
    <property type="protein sequence ID" value="PXF49988.1"/>
    <property type="molecule type" value="Genomic_DNA"/>
</dbReference>
<feature type="chain" id="PRO_5016161355" description="Sulfotransferase domain-containing protein" evidence="2">
    <location>
        <begin position="34"/>
        <end position="392"/>
    </location>
</feature>
<dbReference type="AlphaFoldDB" id="A0A2V3J6D6"/>
<protein>
    <recommendedName>
        <fullName evidence="5">Sulfotransferase domain-containing protein</fullName>
    </recommendedName>
</protein>
<evidence type="ECO:0008006" key="5">
    <source>
        <dbReference type="Google" id="ProtNLM"/>
    </source>
</evidence>
<evidence type="ECO:0000256" key="1">
    <source>
        <dbReference type="SAM" id="MobiDB-lite"/>
    </source>
</evidence>
<name>A0A2V3J6D6_9FLOR</name>